<evidence type="ECO:0000313" key="1">
    <source>
        <dbReference type="EMBL" id="KIJ93253.1"/>
    </source>
</evidence>
<name>A0A0C9WWN8_9AGAR</name>
<protein>
    <submittedName>
        <fullName evidence="1">Uncharacterized protein</fullName>
    </submittedName>
</protein>
<proteinExistence type="predicted"/>
<reference evidence="2" key="2">
    <citation type="submission" date="2015-01" db="EMBL/GenBank/DDBJ databases">
        <title>Evolutionary Origins and Diversification of the Mycorrhizal Mutualists.</title>
        <authorList>
            <consortium name="DOE Joint Genome Institute"/>
            <consortium name="Mycorrhizal Genomics Consortium"/>
            <person name="Kohler A."/>
            <person name="Kuo A."/>
            <person name="Nagy L.G."/>
            <person name="Floudas D."/>
            <person name="Copeland A."/>
            <person name="Barry K.W."/>
            <person name="Cichocki N."/>
            <person name="Veneault-Fourrey C."/>
            <person name="LaButti K."/>
            <person name="Lindquist E.A."/>
            <person name="Lipzen A."/>
            <person name="Lundell T."/>
            <person name="Morin E."/>
            <person name="Murat C."/>
            <person name="Riley R."/>
            <person name="Ohm R."/>
            <person name="Sun H."/>
            <person name="Tunlid A."/>
            <person name="Henrissat B."/>
            <person name="Grigoriev I.V."/>
            <person name="Hibbett D.S."/>
            <person name="Martin F."/>
        </authorList>
    </citation>
    <scope>NUCLEOTIDE SEQUENCE [LARGE SCALE GENOMIC DNA]</scope>
    <source>
        <strain evidence="2">LaAM-08-1</strain>
    </source>
</reference>
<dbReference type="EMBL" id="KN838855">
    <property type="protein sequence ID" value="KIJ93253.1"/>
    <property type="molecule type" value="Genomic_DNA"/>
</dbReference>
<reference evidence="1 2" key="1">
    <citation type="submission" date="2014-04" db="EMBL/GenBank/DDBJ databases">
        <authorList>
            <consortium name="DOE Joint Genome Institute"/>
            <person name="Kuo A."/>
            <person name="Kohler A."/>
            <person name="Nagy L.G."/>
            <person name="Floudas D."/>
            <person name="Copeland A."/>
            <person name="Barry K.W."/>
            <person name="Cichocki N."/>
            <person name="Veneault-Fourrey C."/>
            <person name="LaButti K."/>
            <person name="Lindquist E.A."/>
            <person name="Lipzen A."/>
            <person name="Lundell T."/>
            <person name="Morin E."/>
            <person name="Murat C."/>
            <person name="Sun H."/>
            <person name="Tunlid A."/>
            <person name="Henrissat B."/>
            <person name="Grigoriev I.V."/>
            <person name="Hibbett D.S."/>
            <person name="Martin F."/>
            <person name="Nordberg H.P."/>
            <person name="Cantor M.N."/>
            <person name="Hua S.X."/>
        </authorList>
    </citation>
    <scope>NUCLEOTIDE SEQUENCE [LARGE SCALE GENOMIC DNA]</scope>
    <source>
        <strain evidence="1 2">LaAM-08-1</strain>
    </source>
</reference>
<accession>A0A0C9WWN8</accession>
<dbReference type="Proteomes" id="UP000054477">
    <property type="component" value="Unassembled WGS sequence"/>
</dbReference>
<keyword evidence="2" id="KW-1185">Reference proteome</keyword>
<dbReference type="HOGENOM" id="CLU_1740829_0_0_1"/>
<evidence type="ECO:0000313" key="2">
    <source>
        <dbReference type="Proteomes" id="UP000054477"/>
    </source>
</evidence>
<gene>
    <name evidence="1" type="ORF">K443DRAFT_125663</name>
</gene>
<sequence length="150" mass="16854">MALKLTFQPFPFARPFSLWLVRAVAGALQRLESNLESYSPAPTPPLLRASRVWRGWGVVLGFEDGGRMTLYAIGAHHAPLFDKRHPDLVEELGPCLGYAHNNPYPSQSDPAAIQTSYTRMSPKPEVDIEHWETQRGDVDKLQILASLKKF</sequence>
<organism evidence="1 2">
    <name type="scientific">Laccaria amethystina LaAM-08-1</name>
    <dbReference type="NCBI Taxonomy" id="1095629"/>
    <lineage>
        <taxon>Eukaryota</taxon>
        <taxon>Fungi</taxon>
        <taxon>Dikarya</taxon>
        <taxon>Basidiomycota</taxon>
        <taxon>Agaricomycotina</taxon>
        <taxon>Agaricomycetes</taxon>
        <taxon>Agaricomycetidae</taxon>
        <taxon>Agaricales</taxon>
        <taxon>Agaricineae</taxon>
        <taxon>Hydnangiaceae</taxon>
        <taxon>Laccaria</taxon>
    </lineage>
</organism>
<dbReference type="AlphaFoldDB" id="A0A0C9WWN8"/>